<protein>
    <submittedName>
        <fullName evidence="7">Protein NRT1/ PTR family 5.4</fullName>
    </submittedName>
</protein>
<proteinExistence type="inferred from homology"/>
<feature type="transmembrane region" description="Helical" evidence="6">
    <location>
        <begin position="233"/>
        <end position="255"/>
    </location>
</feature>
<feature type="transmembrane region" description="Helical" evidence="6">
    <location>
        <begin position="396"/>
        <end position="413"/>
    </location>
</feature>
<feature type="transmembrane region" description="Helical" evidence="6">
    <location>
        <begin position="107"/>
        <end position="132"/>
    </location>
</feature>
<sequence>MDSSMASLNIVDGHEENEVSTKKRPSKGGWKSAAFIILVEIAERFTFYGVLGNLVTYFTNVLGQTISTAAKNVNTWVGVSMILPIFGAAVADSYLGRFKTIIIASVIYLLVGLGPRVSCLGFCVLGCVPGVFRHWVLSRKFCPKGAVLLALSVSVASLQRSAAAFFVSLYILTIGLGGHKPCVQTFAADQFDENIPEEKIAKVSFFNWWFFGIEVGGSVAIIVVVYVQDNIGWGPGFGILAGAIAVALVVFLCGIPTYRRRQKVASSPFVRVVQVFVAATKKRSLDETSDGYKVYHDHVEGQTSVQILARTNQYRFLDKAAIIDEIDDSNKTRNCWRLCSVNQVEEVKLLLRLVPYGSLACHLPYFFHKPLLTSPSKGAPQKVTGLPSGMTTLQRMGIGLFLSTFSMVAAALVEAKRISIARDHGIMDSPKSIVPMRVFWLLPQYIITGAITSRAGDEWLGSNLNRAHLDYFYWVLAGLGGLNLCFFIWATMGFVYKKLEWDDPNQKEEQKLSHVE</sequence>
<dbReference type="Proteomes" id="UP000288805">
    <property type="component" value="Unassembled WGS sequence"/>
</dbReference>
<dbReference type="Pfam" id="PF00854">
    <property type="entry name" value="PTR2"/>
    <property type="match status" value="2"/>
</dbReference>
<reference evidence="7 8" key="1">
    <citation type="journal article" date="2018" name="PLoS Genet.">
        <title>Population sequencing reveals clonal diversity and ancestral inbreeding in the grapevine cultivar Chardonnay.</title>
        <authorList>
            <person name="Roach M.J."/>
            <person name="Johnson D.L."/>
            <person name="Bohlmann J."/>
            <person name="van Vuuren H.J."/>
            <person name="Jones S.J."/>
            <person name="Pretorius I.S."/>
            <person name="Schmidt S.A."/>
            <person name="Borneman A.R."/>
        </authorList>
    </citation>
    <scope>NUCLEOTIDE SEQUENCE [LARGE SCALE GENOMIC DNA]</scope>
    <source>
        <strain evidence="8">cv. Chardonnay</strain>
        <tissue evidence="7">Leaf</tissue>
    </source>
</reference>
<keyword evidence="4 6" id="KW-1133">Transmembrane helix</keyword>
<dbReference type="AlphaFoldDB" id="A0A438CWG9"/>
<dbReference type="Gene3D" id="1.20.1250.20">
    <property type="entry name" value="MFS general substrate transporter like domains"/>
    <property type="match status" value="2"/>
</dbReference>
<feature type="transmembrane region" description="Helical" evidence="6">
    <location>
        <begin position="349"/>
        <end position="367"/>
    </location>
</feature>
<evidence type="ECO:0000256" key="6">
    <source>
        <dbReference type="SAM" id="Phobius"/>
    </source>
</evidence>
<evidence type="ECO:0000256" key="1">
    <source>
        <dbReference type="ARBA" id="ARBA00004141"/>
    </source>
</evidence>
<feature type="transmembrane region" description="Helical" evidence="6">
    <location>
        <begin position="32"/>
        <end position="55"/>
    </location>
</feature>
<comment type="subcellular location">
    <subcellularLocation>
        <location evidence="1">Membrane</location>
        <topology evidence="1">Multi-pass membrane protein</topology>
    </subcellularLocation>
</comment>
<dbReference type="GO" id="GO:0016020">
    <property type="term" value="C:membrane"/>
    <property type="evidence" value="ECO:0007669"/>
    <property type="project" value="UniProtKB-SubCell"/>
</dbReference>
<gene>
    <name evidence="7" type="primary">NPF5.4_8</name>
    <name evidence="7" type="ORF">CK203_097506</name>
</gene>
<feature type="transmembrane region" description="Helical" evidence="6">
    <location>
        <begin position="208"/>
        <end position="227"/>
    </location>
</feature>
<feature type="transmembrane region" description="Helical" evidence="6">
    <location>
        <begin position="471"/>
        <end position="496"/>
    </location>
</feature>
<evidence type="ECO:0000256" key="3">
    <source>
        <dbReference type="ARBA" id="ARBA00022692"/>
    </source>
</evidence>
<feature type="transmembrane region" description="Helical" evidence="6">
    <location>
        <begin position="75"/>
        <end position="95"/>
    </location>
</feature>
<dbReference type="EMBL" id="QGNW01001948">
    <property type="protein sequence ID" value="RVW27559.1"/>
    <property type="molecule type" value="Genomic_DNA"/>
</dbReference>
<evidence type="ECO:0000313" key="8">
    <source>
        <dbReference type="Proteomes" id="UP000288805"/>
    </source>
</evidence>
<dbReference type="SUPFAM" id="SSF103473">
    <property type="entry name" value="MFS general substrate transporter"/>
    <property type="match status" value="1"/>
</dbReference>
<comment type="caution">
    <text evidence="7">The sequence shown here is derived from an EMBL/GenBank/DDBJ whole genome shotgun (WGS) entry which is preliminary data.</text>
</comment>
<keyword evidence="3 6" id="KW-0812">Transmembrane</keyword>
<evidence type="ECO:0000256" key="2">
    <source>
        <dbReference type="ARBA" id="ARBA00005982"/>
    </source>
</evidence>
<accession>A0A438CWG9</accession>
<evidence type="ECO:0000256" key="4">
    <source>
        <dbReference type="ARBA" id="ARBA00022989"/>
    </source>
</evidence>
<dbReference type="PANTHER" id="PTHR11654">
    <property type="entry name" value="OLIGOPEPTIDE TRANSPORTER-RELATED"/>
    <property type="match status" value="1"/>
</dbReference>
<evidence type="ECO:0000313" key="7">
    <source>
        <dbReference type="EMBL" id="RVW27559.1"/>
    </source>
</evidence>
<comment type="similarity">
    <text evidence="2">Belongs to the major facilitator superfamily. Proton-dependent oligopeptide transporter (POT/PTR) (TC 2.A.17) family.</text>
</comment>
<evidence type="ECO:0000256" key="5">
    <source>
        <dbReference type="ARBA" id="ARBA00023136"/>
    </source>
</evidence>
<dbReference type="InterPro" id="IPR036259">
    <property type="entry name" value="MFS_trans_sf"/>
</dbReference>
<keyword evidence="5 6" id="KW-0472">Membrane</keyword>
<name>A0A438CWG9_VITVI</name>
<dbReference type="InterPro" id="IPR000109">
    <property type="entry name" value="POT_fam"/>
</dbReference>
<dbReference type="GO" id="GO:0022857">
    <property type="term" value="F:transmembrane transporter activity"/>
    <property type="evidence" value="ECO:0007669"/>
    <property type="project" value="InterPro"/>
</dbReference>
<organism evidence="7 8">
    <name type="scientific">Vitis vinifera</name>
    <name type="common">Grape</name>
    <dbReference type="NCBI Taxonomy" id="29760"/>
    <lineage>
        <taxon>Eukaryota</taxon>
        <taxon>Viridiplantae</taxon>
        <taxon>Streptophyta</taxon>
        <taxon>Embryophyta</taxon>
        <taxon>Tracheophyta</taxon>
        <taxon>Spermatophyta</taxon>
        <taxon>Magnoliopsida</taxon>
        <taxon>eudicotyledons</taxon>
        <taxon>Gunneridae</taxon>
        <taxon>Pentapetalae</taxon>
        <taxon>rosids</taxon>
        <taxon>Vitales</taxon>
        <taxon>Vitaceae</taxon>
        <taxon>Viteae</taxon>
        <taxon>Vitis</taxon>
    </lineage>
</organism>